<protein>
    <submittedName>
        <fullName evidence="10">Pyocin</fullName>
    </submittedName>
</protein>
<evidence type="ECO:0000259" key="9">
    <source>
        <dbReference type="SMART" id="SM00507"/>
    </source>
</evidence>
<evidence type="ECO:0000313" key="11">
    <source>
        <dbReference type="Proteomes" id="UP000480164"/>
    </source>
</evidence>
<dbReference type="Proteomes" id="UP000480164">
    <property type="component" value="Unassembled WGS sequence"/>
</dbReference>
<keyword evidence="5" id="KW-0378">Hydrolase</keyword>
<accession>A0ABW9R5X4</accession>
<dbReference type="InterPro" id="IPR037146">
    <property type="entry name" value="Colicin/pyocin_DNase_dom_sf"/>
</dbReference>
<dbReference type="CDD" id="cd00085">
    <property type="entry name" value="HNHc"/>
    <property type="match status" value="1"/>
</dbReference>
<sequence>MIMATGYVLCLGDKTTCGGRIISGNPGRRAHSRPVARHGDIVTCGKHEGQYRITGGISFMTDVEGAERIPVAGTLDSVSGCPCRSGFIVTHYPAMKYESRSSGLTSSGGSPAVYGSMAGSGSALSSVAANAAKNVKTPVFAKSCLRGEGCNDAGQESEPHTNFARMAFYQAIPPADPASNYDVPQHAQSARKKKPAEDIPKPKKRSALYKWWFGNYEEVEYQRAAAAAASAANAQSALEGASVLGLIGGSAITSGTWAVSSATRLGAIAASGPGAPIAALLVGMMPGRLNEGEQDFIDRLRLEQMHEAPSRVRYTWENDSNSDAVPHGWHTPPGKDMVRVRKMEWDSSRNAYTFITEEDPRITIIWTPDSSGVNVPSNTGNHNPVRIPNPVVVDPLPEDTRIEATTTPAPEEKSFADYILILPIPDIPPIYVYLRNNPGQVTGKGQKVSGIWLSDANTGNGSPVPSQIADRLRGRTFENFDQFREAFWIEVSKDPELSRQFKGSNIINMKKGKAPATYREGRVGKRIKFEIHHIKPIGQGGEVYDVDNMGVATPRRHIDIHSNK</sequence>
<evidence type="ECO:0000256" key="7">
    <source>
        <dbReference type="ARBA" id="ARBA00023048"/>
    </source>
</evidence>
<proteinExistence type="inferred from homology"/>
<evidence type="ECO:0000256" key="4">
    <source>
        <dbReference type="ARBA" id="ARBA00022759"/>
    </source>
</evidence>
<evidence type="ECO:0000256" key="3">
    <source>
        <dbReference type="ARBA" id="ARBA00022722"/>
    </source>
</evidence>
<dbReference type="InterPro" id="IPR044925">
    <property type="entry name" value="His-Me_finger_sf"/>
</dbReference>
<dbReference type="SMART" id="SM00507">
    <property type="entry name" value="HNHc"/>
    <property type="match status" value="1"/>
</dbReference>
<evidence type="ECO:0000256" key="5">
    <source>
        <dbReference type="ARBA" id="ARBA00022801"/>
    </source>
</evidence>
<evidence type="ECO:0000256" key="6">
    <source>
        <dbReference type="ARBA" id="ARBA00023022"/>
    </source>
</evidence>
<dbReference type="InterPro" id="IPR036302">
    <property type="entry name" value="Pyosin/cloacin_T_dom_sf"/>
</dbReference>
<keyword evidence="7" id="KW-0078">Bacteriocin</keyword>
<name>A0ABW9R5X4_9GAMM</name>
<dbReference type="InterPro" id="IPR003615">
    <property type="entry name" value="HNH_nuc"/>
</dbReference>
<feature type="region of interest" description="Disordered" evidence="8">
    <location>
        <begin position="179"/>
        <end position="201"/>
    </location>
</feature>
<comment type="caution">
    <text evidence="10">The sequence shown here is derived from an EMBL/GenBank/DDBJ whole genome shotgun (WGS) entry which is preliminary data.</text>
</comment>
<evidence type="ECO:0000256" key="2">
    <source>
        <dbReference type="ARBA" id="ARBA00022529"/>
    </source>
</evidence>
<keyword evidence="11" id="KW-1185">Reference proteome</keyword>
<evidence type="ECO:0000256" key="8">
    <source>
        <dbReference type="SAM" id="MobiDB-lite"/>
    </source>
</evidence>
<feature type="domain" description="HNH nuclease" evidence="9">
    <location>
        <begin position="503"/>
        <end position="558"/>
    </location>
</feature>
<keyword evidence="4" id="KW-0255">Endonuclease</keyword>
<evidence type="ECO:0000256" key="1">
    <source>
        <dbReference type="ARBA" id="ARBA00006811"/>
    </source>
</evidence>
<evidence type="ECO:0000313" key="10">
    <source>
        <dbReference type="EMBL" id="MTD25534.1"/>
    </source>
</evidence>
<dbReference type="CDD" id="cd14744">
    <property type="entry name" value="PAAR_CT_2"/>
    <property type="match status" value="1"/>
</dbReference>
<dbReference type="Pfam" id="PF05488">
    <property type="entry name" value="PAAR_motif"/>
    <property type="match status" value="1"/>
</dbReference>
<comment type="similarity">
    <text evidence="1">Belongs to the colicin/pyosin nuclease family.</text>
</comment>
<dbReference type="Pfam" id="PF06958">
    <property type="entry name" value="Pyocin_S"/>
    <property type="match status" value="1"/>
</dbReference>
<reference evidence="10 11" key="1">
    <citation type="submission" date="2019-11" db="EMBL/GenBank/DDBJ databases">
        <title>Erwinia sp. nov., isolated from feces of birds in Tibet plateau of China.</title>
        <authorList>
            <person name="Ge Y."/>
        </authorList>
    </citation>
    <scope>NUCLEOTIDE SEQUENCE [LARGE SCALE GENOMIC DNA]</scope>
    <source>
        <strain evidence="10 11">J316</strain>
    </source>
</reference>
<gene>
    <name evidence="10" type="ORF">GK011_01030</name>
</gene>
<dbReference type="Gene3D" id="3.90.540.10">
    <property type="entry name" value="Colicin/pyocin, DNase domain"/>
    <property type="match status" value="1"/>
</dbReference>
<dbReference type="InterPro" id="IPR008727">
    <property type="entry name" value="PAAR_motif"/>
</dbReference>
<keyword evidence="2" id="KW-0929">Antimicrobial</keyword>
<organism evidence="10 11">
    <name type="scientific">Erwinia sorbitola</name>
    <dbReference type="NCBI Taxonomy" id="2681984"/>
    <lineage>
        <taxon>Bacteria</taxon>
        <taxon>Pseudomonadati</taxon>
        <taxon>Pseudomonadota</taxon>
        <taxon>Gammaproteobacteria</taxon>
        <taxon>Enterobacterales</taxon>
        <taxon>Erwiniaceae</taxon>
        <taxon>Erwinia</taxon>
    </lineage>
</organism>
<dbReference type="SUPFAM" id="SSF54060">
    <property type="entry name" value="His-Me finger endonucleases"/>
    <property type="match status" value="1"/>
</dbReference>
<dbReference type="SUPFAM" id="SSF69369">
    <property type="entry name" value="Cloacin translocation domain"/>
    <property type="match status" value="1"/>
</dbReference>
<keyword evidence="6" id="KW-0044">Antibiotic</keyword>
<dbReference type="Pfam" id="PF21431">
    <property type="entry name" value="Col-Pyo_DNase"/>
    <property type="match status" value="1"/>
</dbReference>
<keyword evidence="3" id="KW-0540">Nuclease</keyword>
<dbReference type="InterPro" id="IPR016128">
    <property type="entry name" value="Pyosin/cloacin_T_dom"/>
</dbReference>
<dbReference type="EMBL" id="WLZX01000001">
    <property type="protein sequence ID" value="MTD25534.1"/>
    <property type="molecule type" value="Genomic_DNA"/>
</dbReference>